<accession>A0A1F4XM08</accession>
<evidence type="ECO:0000313" key="6">
    <source>
        <dbReference type="Proteomes" id="UP000177521"/>
    </source>
</evidence>
<dbReference type="Gene3D" id="2.40.50.140">
    <property type="entry name" value="Nucleic acid-binding proteins"/>
    <property type="match status" value="1"/>
</dbReference>
<dbReference type="PANTHER" id="PTHR10302:SF27">
    <property type="entry name" value="SINGLE-STRANDED DNA-BINDING PROTEIN"/>
    <property type="match status" value="1"/>
</dbReference>
<dbReference type="GO" id="GO:0009295">
    <property type="term" value="C:nucleoid"/>
    <property type="evidence" value="ECO:0007669"/>
    <property type="project" value="TreeGrafter"/>
</dbReference>
<evidence type="ECO:0000256" key="1">
    <source>
        <dbReference type="ARBA" id="ARBA00023125"/>
    </source>
</evidence>
<reference evidence="5 6" key="1">
    <citation type="journal article" date="2016" name="Nat. Commun.">
        <title>Thousands of microbial genomes shed light on interconnected biogeochemical processes in an aquifer system.</title>
        <authorList>
            <person name="Anantharaman K."/>
            <person name="Brown C.T."/>
            <person name="Hug L.A."/>
            <person name="Sharon I."/>
            <person name="Castelle C.J."/>
            <person name="Probst A.J."/>
            <person name="Thomas B.C."/>
            <person name="Singh A."/>
            <person name="Wilkins M.J."/>
            <person name="Karaoz U."/>
            <person name="Brodie E.L."/>
            <person name="Williams K.H."/>
            <person name="Hubbard S.S."/>
            <person name="Banfield J.F."/>
        </authorList>
    </citation>
    <scope>NUCLEOTIDE SEQUENCE [LARGE SCALE GENOMIC DNA]</scope>
</reference>
<feature type="region of interest" description="Disordered" evidence="4">
    <location>
        <begin position="112"/>
        <end position="153"/>
    </location>
</feature>
<comment type="subunit">
    <text evidence="2">Homotetramer.</text>
</comment>
<comment type="caution">
    <text evidence="5">The sequence shown here is derived from an EMBL/GenBank/DDBJ whole genome shotgun (WGS) entry which is preliminary data.</text>
</comment>
<dbReference type="CDD" id="cd04496">
    <property type="entry name" value="SSB_OBF"/>
    <property type="match status" value="1"/>
</dbReference>
<evidence type="ECO:0000256" key="3">
    <source>
        <dbReference type="PIRNR" id="PIRNR002070"/>
    </source>
</evidence>
<dbReference type="NCBIfam" id="TIGR00621">
    <property type="entry name" value="ssb"/>
    <property type="match status" value="1"/>
</dbReference>
<dbReference type="PIRSF" id="PIRSF002070">
    <property type="entry name" value="SSB"/>
    <property type="match status" value="1"/>
</dbReference>
<dbReference type="Pfam" id="PF00436">
    <property type="entry name" value="SSB"/>
    <property type="match status" value="1"/>
</dbReference>
<name>A0A1F4XM08_9BACT</name>
<keyword evidence="1 2" id="KW-0238">DNA-binding</keyword>
<feature type="compositionally biased region" description="Acidic residues" evidence="4">
    <location>
        <begin position="142"/>
        <end position="153"/>
    </location>
</feature>
<protein>
    <recommendedName>
        <fullName evidence="2 3">Single-stranded DNA-binding protein</fullName>
        <shortName evidence="2">SSB</shortName>
    </recommendedName>
</protein>
<evidence type="ECO:0000256" key="2">
    <source>
        <dbReference type="HAMAP-Rule" id="MF_00984"/>
    </source>
</evidence>
<gene>
    <name evidence="5" type="ORF">A2788_02475</name>
</gene>
<dbReference type="AlphaFoldDB" id="A0A1F4XM08"/>
<dbReference type="HAMAP" id="MF_00984">
    <property type="entry name" value="SSB"/>
    <property type="match status" value="1"/>
</dbReference>
<organism evidence="5 6">
    <name type="scientific">Candidatus Abawacabacteria bacterium RIFCSPHIGHO2_01_FULL_46_8</name>
    <dbReference type="NCBI Taxonomy" id="1817815"/>
    <lineage>
        <taxon>Bacteria</taxon>
        <taxon>Candidatus Abawacaibacteriota</taxon>
    </lineage>
</organism>
<dbReference type="SUPFAM" id="SSF50249">
    <property type="entry name" value="Nucleic acid-binding proteins"/>
    <property type="match status" value="1"/>
</dbReference>
<evidence type="ECO:0000313" key="5">
    <source>
        <dbReference type="EMBL" id="OGC82745.1"/>
    </source>
</evidence>
<dbReference type="GO" id="GO:0006260">
    <property type="term" value="P:DNA replication"/>
    <property type="evidence" value="ECO:0007669"/>
    <property type="project" value="InterPro"/>
</dbReference>
<dbReference type="Proteomes" id="UP000177521">
    <property type="component" value="Unassembled WGS sequence"/>
</dbReference>
<dbReference type="InterPro" id="IPR011344">
    <property type="entry name" value="ssDNA-bd"/>
</dbReference>
<dbReference type="InterPro" id="IPR000424">
    <property type="entry name" value="Primosome_PriB/ssb"/>
</dbReference>
<sequence>MRSVNMVVLIGHLTRDPEMRQTTTGKSVATFSIATNRTWTTADGERQEQTDFHDLVAWGKLAEICDQYLSKGTAIYVRGRLQTRNWEAQDGTKRYKTEIVVDDLNILSPRKQGDSNSFEVDLGSTAPKTEENLTTSKAADSGSEEINVEDIPF</sequence>
<dbReference type="PANTHER" id="PTHR10302">
    <property type="entry name" value="SINGLE-STRANDED DNA-BINDING PROTEIN"/>
    <property type="match status" value="1"/>
</dbReference>
<comment type="caution">
    <text evidence="2">Lacks conserved residue(s) required for the propagation of feature annotation.</text>
</comment>
<dbReference type="GO" id="GO:0003697">
    <property type="term" value="F:single-stranded DNA binding"/>
    <property type="evidence" value="ECO:0007669"/>
    <property type="project" value="UniProtKB-UniRule"/>
</dbReference>
<dbReference type="InterPro" id="IPR012340">
    <property type="entry name" value="NA-bd_OB-fold"/>
</dbReference>
<dbReference type="EMBL" id="MEWS01000008">
    <property type="protein sequence ID" value="OGC82745.1"/>
    <property type="molecule type" value="Genomic_DNA"/>
</dbReference>
<evidence type="ECO:0000256" key="4">
    <source>
        <dbReference type="SAM" id="MobiDB-lite"/>
    </source>
</evidence>
<dbReference type="PROSITE" id="PS50935">
    <property type="entry name" value="SSB"/>
    <property type="match status" value="1"/>
</dbReference>
<proteinExistence type="inferred from homology"/>